<accession>A0ACB8ZT60</accession>
<evidence type="ECO:0000313" key="2">
    <source>
        <dbReference type="Proteomes" id="UP001055811"/>
    </source>
</evidence>
<gene>
    <name evidence="1" type="ORF">L2E82_45157</name>
</gene>
<comment type="caution">
    <text evidence="1">The sequence shown here is derived from an EMBL/GenBank/DDBJ whole genome shotgun (WGS) entry which is preliminary data.</text>
</comment>
<name>A0ACB8ZT60_CICIN</name>
<reference evidence="2" key="1">
    <citation type="journal article" date="2022" name="Mol. Ecol. Resour.">
        <title>The genomes of chicory, endive, great burdock and yacon provide insights into Asteraceae palaeo-polyploidization history and plant inulin production.</title>
        <authorList>
            <person name="Fan W."/>
            <person name="Wang S."/>
            <person name="Wang H."/>
            <person name="Wang A."/>
            <person name="Jiang F."/>
            <person name="Liu H."/>
            <person name="Zhao H."/>
            <person name="Xu D."/>
            <person name="Zhang Y."/>
        </authorList>
    </citation>
    <scope>NUCLEOTIDE SEQUENCE [LARGE SCALE GENOMIC DNA]</scope>
    <source>
        <strain evidence="2">cv. Punajuju</strain>
    </source>
</reference>
<dbReference type="EMBL" id="CM042016">
    <property type="protein sequence ID" value="KAI3700526.1"/>
    <property type="molecule type" value="Genomic_DNA"/>
</dbReference>
<protein>
    <submittedName>
        <fullName evidence="1">Uncharacterized protein</fullName>
    </submittedName>
</protein>
<proteinExistence type="predicted"/>
<sequence length="1004" mass="109782">MFLKLRSVQPFTKDLEIEKISQMNHLMIHSSNQLLMTKFKYASKVNICKDIVEAEVWLAGLRHLIYLGKSYRCVYIDISDVLRHVSQLLIMFKELKLLLAFSTTNLPSSDVASGRASMQLRTSCADGYRISVSNTPSCSNPSSGPDDIESLGDVYLWGKVCCDGTCTDGSANGFSSKTDVLTPKLLDSNVVIDVQKISCGVRHFSLLTKQGEIFTCGEESGGRLGHGIDRDYGRPRLVEFLSVTNIDSVACGEFHTCAVSTSGDLYSWGDGSHNAGLLGHGTDVSHWIPKRVSGPLEGTQVSSVACGNFHSALSTSDGRLFTFGDGTFGALGHGDRQSVQFPKEVASLIGLKTLKVACGVWHTAAIIEIINNQTGHSTSKKLFTWGDGDKYRLGHSNRESYTEPTCIAALIDYNFHQLACGHTMTVGLTTSGHVFTMGSPAHGQLGNPQANGKSPSMVQDKLVGEFVEEIACGAYHVAVLTSRSEVFTWGKGANGRLGHGDIEDRNTPTLVESFKDRIVRSVSCGASYTASICVHKWAVPGADQSVCSGCRQAFGFTRIRHNCYNCGLVYCHACSSRKALKAALAPIPGRPQRVCDSCYAKLIKAAESGSNNNNNVSNFNKRLSTQIPRDGSRLRTSRLLISPIMEPVKYHEVKSGRYGSKSDSYSIVRSSQVPAFQNLKDVAFPSSLSAHQNALRPGAVTTQFPPRPRRSSSPQSGKSMFSRGVIDGFKKSNDVLSQEVSKLQNQVKHLKQKSDKQDSDIRKLRNDSKHAESLAAAKAAKRTVAVDVFKCITSQLNELTEKLPPEISDDETFKALTHKVNSYINTYGSDTSSSCSCLQSDQPEQSCTASEVTGKKYLKIDENEDLEEPNKSTQNVDGSQDASQNADISPQDNGESSTTNDTASRKSTEGSSRIHKHARSEGVNEVIEQYEPGVYVTLLQLPDGTKMFKRVRFSKRRFAEQQAVEWWKENKVRLLKKYSPAKPRNTSSAPPPPPENNEEPPPST</sequence>
<dbReference type="Proteomes" id="UP001055811">
    <property type="component" value="Linkage Group LG08"/>
</dbReference>
<reference evidence="1 2" key="2">
    <citation type="journal article" date="2022" name="Mol. Ecol. Resour.">
        <title>The genomes of chicory, endive, great burdock and yacon provide insights into Asteraceae paleo-polyploidization history and plant inulin production.</title>
        <authorList>
            <person name="Fan W."/>
            <person name="Wang S."/>
            <person name="Wang H."/>
            <person name="Wang A."/>
            <person name="Jiang F."/>
            <person name="Liu H."/>
            <person name="Zhao H."/>
            <person name="Xu D."/>
            <person name="Zhang Y."/>
        </authorList>
    </citation>
    <scope>NUCLEOTIDE SEQUENCE [LARGE SCALE GENOMIC DNA]</scope>
    <source>
        <strain evidence="2">cv. Punajuju</strain>
        <tissue evidence="1">Leaves</tissue>
    </source>
</reference>
<keyword evidence="2" id="KW-1185">Reference proteome</keyword>
<evidence type="ECO:0000313" key="1">
    <source>
        <dbReference type="EMBL" id="KAI3700526.1"/>
    </source>
</evidence>
<organism evidence="1 2">
    <name type="scientific">Cichorium intybus</name>
    <name type="common">Chicory</name>
    <dbReference type="NCBI Taxonomy" id="13427"/>
    <lineage>
        <taxon>Eukaryota</taxon>
        <taxon>Viridiplantae</taxon>
        <taxon>Streptophyta</taxon>
        <taxon>Embryophyta</taxon>
        <taxon>Tracheophyta</taxon>
        <taxon>Spermatophyta</taxon>
        <taxon>Magnoliopsida</taxon>
        <taxon>eudicotyledons</taxon>
        <taxon>Gunneridae</taxon>
        <taxon>Pentapetalae</taxon>
        <taxon>asterids</taxon>
        <taxon>campanulids</taxon>
        <taxon>Asterales</taxon>
        <taxon>Asteraceae</taxon>
        <taxon>Cichorioideae</taxon>
        <taxon>Cichorieae</taxon>
        <taxon>Cichoriinae</taxon>
        <taxon>Cichorium</taxon>
    </lineage>
</organism>